<evidence type="ECO:0000256" key="3">
    <source>
        <dbReference type="ARBA" id="ARBA00023237"/>
    </source>
</evidence>
<dbReference type="NCBIfam" id="TIGR04056">
    <property type="entry name" value="OMP_RagA_SusC"/>
    <property type="match status" value="1"/>
</dbReference>
<evidence type="ECO:0000313" key="6">
    <source>
        <dbReference type="EMBL" id="SCM57595.1"/>
    </source>
</evidence>
<evidence type="ECO:0000256" key="1">
    <source>
        <dbReference type="ARBA" id="ARBA00022448"/>
    </source>
</evidence>
<dbReference type="KEGG" id="pmuc:ING2E5A_1415"/>
<comment type="similarity">
    <text evidence="4">Belongs to the TonB-dependent receptor family.</text>
</comment>
<dbReference type="STRING" id="1642646.ING2E5A_1415"/>
<name>A0A1G4G6S3_9BACT</name>
<protein>
    <submittedName>
        <fullName evidence="6">TonB-dependent receptor SusC</fullName>
    </submittedName>
</protein>
<dbReference type="Gene3D" id="3.55.50.30">
    <property type="match status" value="1"/>
</dbReference>
<dbReference type="AlphaFoldDB" id="A0A1G4G6S3"/>
<dbReference type="GO" id="GO:0009279">
    <property type="term" value="C:cell outer membrane"/>
    <property type="evidence" value="ECO:0007669"/>
    <property type="project" value="UniProtKB-SubCell"/>
</dbReference>
<keyword evidence="1 4" id="KW-0813">Transport</keyword>
<dbReference type="EMBL" id="LT608328">
    <property type="protein sequence ID" value="SCM57595.1"/>
    <property type="molecule type" value="Genomic_DNA"/>
</dbReference>
<sequence>MDRFPIEGREPLNNLKQTLKIMRITLLLLFFCVLFSYADGSYSQEKKFTISVKSTSIKEICEELENNSNYRFLFAGNAKKIIKKRVNLTADSENIEEILKSILSDTGLSYRILEDQVVIYQDELENSSKETGKRIPDFAVQQQGTVRGKVVDQKGEPLPGVTITIEGTTRGVITDIDGTYSIAAGSSDKLVFSFVGMESQTIQVGNQTTINVTLTEKVDELEEVTIVAFGRQKKESVISSITTVNAKELKVPSSNLTTAFAGRVAGLISYQTSGEPGSDNAQFFIRGITTFGADAKKDPLILIDGVELTSEDLARLNTDDIASFSIMKDATATALYGARGANGVILVTTKEGREGKVQVNARIENSISSPTQMVKLADPITYMKMHNEAVLTRNPNGVREYSAEKIEMTERGLYPDIFPATDWYKAMFNDHTINQRANISVSGGGAIARYYVAASIAKDNGNLKVDRRSNFNSNIDLTKYTVRSNVNVNLTKTTELIMRLSSTFDDYRGPIDGGSAMYRKVMQANPVYFKPFYEPDEQFEYVDHILFGNYATADYINPYAQALRGYRDYSKNMTMTQFELKQNLGMLTEGLTFRTMVNMNRFSEFTVNREYTPFYYSIDMYDLASNSYTLKNLNPESGDPFLRYNPGTRNINTVFYLESALEYNKTIAEKHSINSLLVYIMRQEKNGIADNLLLSLPNRNLGLSGRLAYNYDSRYFGEFNFGYNGSERFSKENRWGFFPSVGLAWMVSNEPFFDGLSSIFPQFKLKGTYGLVGNDAIGSNNDRFYYLSQVDMNASRNVNWGAMMNYNPPGISVSRYANDMIGWETAYKTNVGAELSVKGGLSANIDLFHERRENILLTRVIPQTMGIIPAIKANLGVASGQGVDMELNYEKFITNDFYITGRGTFTYATSKVMEWEEPDYASTPWRSRVGYSINQNWGYIAERLFVDEREVANSPTQFGNVMGGDIKYRDVNEDGVISALDQVPIGYPTVPEINYGFGTTIGYKGFDFSFFFQGSGRQSFWLNIGNIQPFVDGDANDGLIGQNAVLQAIADNYWSESNRNPYAFWPRLSTYSITNNNQTSTWWMQDATFIRLKSAEFGYSLPKRFTQKIYMTNCRFYLSGTNLLTWSRFKLWDPEMAGNGLGYPLQRVINVGLNLNF</sequence>
<dbReference type="SUPFAM" id="SSF56935">
    <property type="entry name" value="Porins"/>
    <property type="match status" value="1"/>
</dbReference>
<dbReference type="RefSeq" id="WP_071136766.1">
    <property type="nucleotide sequence ID" value="NZ_LT608328.1"/>
</dbReference>
<keyword evidence="2 4" id="KW-0472">Membrane</keyword>
<dbReference type="InterPro" id="IPR039426">
    <property type="entry name" value="TonB-dep_rcpt-like"/>
</dbReference>
<dbReference type="FunFam" id="2.60.40.1120:FF:000003">
    <property type="entry name" value="Outer membrane protein Omp121"/>
    <property type="match status" value="1"/>
</dbReference>
<feature type="domain" description="Secretin/TonB short N-terminal" evidence="5">
    <location>
        <begin position="72"/>
        <end position="122"/>
    </location>
</feature>
<evidence type="ECO:0000256" key="4">
    <source>
        <dbReference type="PROSITE-ProRule" id="PRU01360"/>
    </source>
</evidence>
<accession>A0A1G4G6S3</accession>
<dbReference type="PROSITE" id="PS52016">
    <property type="entry name" value="TONB_DEPENDENT_REC_3"/>
    <property type="match status" value="1"/>
</dbReference>
<keyword evidence="3 4" id="KW-0998">Cell outer membrane</keyword>
<reference evidence="6 7" key="1">
    <citation type="submission" date="2016-08" db="EMBL/GenBank/DDBJ databases">
        <authorList>
            <person name="Seilhamer J.J."/>
        </authorList>
    </citation>
    <scope>NUCLEOTIDE SEQUENCE [LARGE SCALE GENOMIC DNA]</scope>
    <source>
        <strain evidence="6">ING2-E5A</strain>
    </source>
</reference>
<dbReference type="InterPro" id="IPR008969">
    <property type="entry name" value="CarboxyPept-like_regulatory"/>
</dbReference>
<evidence type="ECO:0000313" key="7">
    <source>
        <dbReference type="Proteomes" id="UP000178485"/>
    </source>
</evidence>
<dbReference type="FunFam" id="2.170.130.10:FF:000003">
    <property type="entry name" value="SusC/RagA family TonB-linked outer membrane protein"/>
    <property type="match status" value="1"/>
</dbReference>
<comment type="subcellular location">
    <subcellularLocation>
        <location evidence="4">Cell outer membrane</location>
        <topology evidence="4">Multi-pass membrane protein</topology>
    </subcellularLocation>
</comment>
<gene>
    <name evidence="6" type="primary">susC43</name>
    <name evidence="6" type="ORF">ING2E5A_1415</name>
</gene>
<evidence type="ECO:0000259" key="5">
    <source>
        <dbReference type="SMART" id="SM00965"/>
    </source>
</evidence>
<dbReference type="SUPFAM" id="SSF49464">
    <property type="entry name" value="Carboxypeptidase regulatory domain-like"/>
    <property type="match status" value="1"/>
</dbReference>
<keyword evidence="7" id="KW-1185">Reference proteome</keyword>
<proteinExistence type="inferred from homology"/>
<keyword evidence="6" id="KW-0675">Receptor</keyword>
<dbReference type="InterPro" id="IPR023997">
    <property type="entry name" value="TonB-dep_OMP_SusC/RagA_CS"/>
</dbReference>
<dbReference type="Proteomes" id="UP000178485">
    <property type="component" value="Chromosome i"/>
</dbReference>
<dbReference type="Pfam" id="PF07715">
    <property type="entry name" value="Plug"/>
    <property type="match status" value="1"/>
</dbReference>
<evidence type="ECO:0000256" key="2">
    <source>
        <dbReference type="ARBA" id="ARBA00023136"/>
    </source>
</evidence>
<dbReference type="InterPro" id="IPR011662">
    <property type="entry name" value="Secretin/TonB_short_N"/>
</dbReference>
<dbReference type="Gene3D" id="2.60.40.1120">
    <property type="entry name" value="Carboxypeptidase-like, regulatory domain"/>
    <property type="match status" value="1"/>
</dbReference>
<dbReference type="InterPro" id="IPR012910">
    <property type="entry name" value="Plug_dom"/>
</dbReference>
<dbReference type="Gene3D" id="2.170.130.10">
    <property type="entry name" value="TonB-dependent receptor, plug domain"/>
    <property type="match status" value="1"/>
</dbReference>
<dbReference type="InterPro" id="IPR037066">
    <property type="entry name" value="Plug_dom_sf"/>
</dbReference>
<keyword evidence="4" id="KW-1134">Transmembrane beta strand</keyword>
<keyword evidence="4" id="KW-0812">Transmembrane</keyword>
<dbReference type="NCBIfam" id="TIGR04057">
    <property type="entry name" value="SusC_RagA_signa"/>
    <property type="match status" value="1"/>
</dbReference>
<dbReference type="SMART" id="SM00965">
    <property type="entry name" value="STN"/>
    <property type="match status" value="1"/>
</dbReference>
<dbReference type="Pfam" id="PF13715">
    <property type="entry name" value="CarbopepD_reg_2"/>
    <property type="match status" value="1"/>
</dbReference>
<organism evidence="6 7">
    <name type="scientific">Petrimonas mucosa</name>
    <dbReference type="NCBI Taxonomy" id="1642646"/>
    <lineage>
        <taxon>Bacteria</taxon>
        <taxon>Pseudomonadati</taxon>
        <taxon>Bacteroidota</taxon>
        <taxon>Bacteroidia</taxon>
        <taxon>Bacteroidales</taxon>
        <taxon>Dysgonomonadaceae</taxon>
        <taxon>Petrimonas</taxon>
    </lineage>
</organism>
<dbReference type="InterPro" id="IPR023996">
    <property type="entry name" value="TonB-dep_OMP_SusC/RagA"/>
</dbReference>